<evidence type="ECO:0000313" key="11">
    <source>
        <dbReference type="EMBL" id="VAW91155.1"/>
    </source>
</evidence>
<feature type="domain" description="NarG-like" evidence="10">
    <location>
        <begin position="77"/>
        <end position="217"/>
    </location>
</feature>
<dbReference type="GO" id="GO:0008940">
    <property type="term" value="F:nitrate reductase activity"/>
    <property type="evidence" value="ECO:0007669"/>
    <property type="project" value="TreeGrafter"/>
</dbReference>
<keyword evidence="7" id="KW-0560">Oxidoreductase</keyword>
<dbReference type="PANTHER" id="PTHR30598:SF3">
    <property type="entry name" value="RESPIRATORY NITRATE REDUCTASE 1 GAMMA CHAIN"/>
    <property type="match status" value="1"/>
</dbReference>
<evidence type="ECO:0000256" key="2">
    <source>
        <dbReference type="ARBA" id="ARBA00022448"/>
    </source>
</evidence>
<evidence type="ECO:0000259" key="10">
    <source>
        <dbReference type="Pfam" id="PF02665"/>
    </source>
</evidence>
<feature type="transmembrane region" description="Helical" evidence="9">
    <location>
        <begin position="108"/>
        <end position="126"/>
    </location>
</feature>
<dbReference type="GO" id="GO:0019645">
    <property type="term" value="P:anaerobic electron transport chain"/>
    <property type="evidence" value="ECO:0007669"/>
    <property type="project" value="TreeGrafter"/>
</dbReference>
<evidence type="ECO:0000256" key="1">
    <source>
        <dbReference type="ARBA" id="ARBA00004651"/>
    </source>
</evidence>
<accession>A0A3B0ZCM1</accession>
<gene>
    <name evidence="11" type="ORF">MNBD_GAMMA23-174</name>
</gene>
<dbReference type="AlphaFoldDB" id="A0A3B0ZCM1"/>
<dbReference type="PANTHER" id="PTHR30598">
    <property type="entry name" value="NITRATE REDUCTASE PRIVATE CHAPERONE, REDOX ENZYME MATURATION PROTEIN REMP FAMILY"/>
    <property type="match status" value="1"/>
</dbReference>
<keyword evidence="6 9" id="KW-1133">Transmembrane helix</keyword>
<dbReference type="InterPro" id="IPR036197">
    <property type="entry name" value="NarG-like_sf"/>
</dbReference>
<evidence type="ECO:0000256" key="7">
    <source>
        <dbReference type="ARBA" id="ARBA00023002"/>
    </source>
</evidence>
<dbReference type="GO" id="GO:0005886">
    <property type="term" value="C:plasma membrane"/>
    <property type="evidence" value="ECO:0007669"/>
    <property type="project" value="UniProtKB-SubCell"/>
</dbReference>
<sequence length="250" mass="28334">MSALSVFYTILFYAAATIFVVGLAYRIADYAKTPAPLKIPTTPAPTTKAGVVFRMFTEVALFNSLFKATKWTWLFGWMFHLSLLLAFFRHLRYVVSPDSVIWPFINNWLVLFAGQYGGFLMLIGLAGLFGRRIFVDRVRYISAPSDYLMLILIFTIATTGMLMSFVEHTDIVQLKAFAFGLVTFNPQELPSDLLVLIHLGLVASLMIIFPVSKLLHAPGIFFSPTRNQVDNPREQRHIADWAKELEADRK</sequence>
<keyword evidence="8 9" id="KW-0472">Membrane</keyword>
<dbReference type="GO" id="GO:0020037">
    <property type="term" value="F:heme binding"/>
    <property type="evidence" value="ECO:0007669"/>
    <property type="project" value="TreeGrafter"/>
</dbReference>
<keyword evidence="4 9" id="KW-0812">Transmembrane</keyword>
<reference evidence="11" key="1">
    <citation type="submission" date="2018-06" db="EMBL/GenBank/DDBJ databases">
        <authorList>
            <person name="Zhirakovskaya E."/>
        </authorList>
    </citation>
    <scope>NUCLEOTIDE SEQUENCE</scope>
</reference>
<feature type="transmembrane region" description="Helical" evidence="9">
    <location>
        <begin position="6"/>
        <end position="28"/>
    </location>
</feature>
<evidence type="ECO:0000256" key="6">
    <source>
        <dbReference type="ARBA" id="ARBA00022989"/>
    </source>
</evidence>
<proteinExistence type="predicted"/>
<feature type="transmembrane region" description="Helical" evidence="9">
    <location>
        <begin position="71"/>
        <end position="88"/>
    </location>
</feature>
<evidence type="ECO:0000256" key="9">
    <source>
        <dbReference type="SAM" id="Phobius"/>
    </source>
</evidence>
<dbReference type="InterPro" id="IPR051936">
    <property type="entry name" value="Heme-iron_electron_transfer"/>
</dbReference>
<evidence type="ECO:0000256" key="8">
    <source>
        <dbReference type="ARBA" id="ARBA00023136"/>
    </source>
</evidence>
<dbReference type="GO" id="GO:0009055">
    <property type="term" value="F:electron transfer activity"/>
    <property type="evidence" value="ECO:0007669"/>
    <property type="project" value="TreeGrafter"/>
</dbReference>
<dbReference type="SUPFAM" id="SSF103501">
    <property type="entry name" value="Respiratory nitrate reductase 1 gamma chain"/>
    <property type="match status" value="1"/>
</dbReference>
<dbReference type="EMBL" id="UOFT01000004">
    <property type="protein sequence ID" value="VAW91155.1"/>
    <property type="molecule type" value="Genomic_DNA"/>
</dbReference>
<keyword evidence="3" id="KW-1003">Cell membrane</keyword>
<evidence type="ECO:0000256" key="5">
    <source>
        <dbReference type="ARBA" id="ARBA00022982"/>
    </source>
</evidence>
<feature type="transmembrane region" description="Helical" evidence="9">
    <location>
        <begin position="193"/>
        <end position="211"/>
    </location>
</feature>
<dbReference type="Pfam" id="PF02665">
    <property type="entry name" value="Nitrate_red_gam"/>
    <property type="match status" value="1"/>
</dbReference>
<evidence type="ECO:0000256" key="4">
    <source>
        <dbReference type="ARBA" id="ARBA00022692"/>
    </source>
</evidence>
<feature type="transmembrane region" description="Helical" evidence="9">
    <location>
        <begin position="147"/>
        <end position="166"/>
    </location>
</feature>
<protein>
    <submittedName>
        <fullName evidence="11">Sulfite reduction-associated complex DsrMKJOP protein DsrM (= HmeC)</fullName>
    </submittedName>
</protein>
<dbReference type="Gene3D" id="1.20.950.20">
    <property type="entry name" value="Transmembrane di-heme cytochromes, Chain C"/>
    <property type="match status" value="1"/>
</dbReference>
<organism evidence="11">
    <name type="scientific">hydrothermal vent metagenome</name>
    <dbReference type="NCBI Taxonomy" id="652676"/>
    <lineage>
        <taxon>unclassified sequences</taxon>
        <taxon>metagenomes</taxon>
        <taxon>ecological metagenomes</taxon>
    </lineage>
</organism>
<keyword evidence="2" id="KW-0813">Transport</keyword>
<name>A0A3B0ZCM1_9ZZZZ</name>
<dbReference type="InterPro" id="IPR023234">
    <property type="entry name" value="NarG-like_domain"/>
</dbReference>
<comment type="subcellular location">
    <subcellularLocation>
        <location evidence="1">Cell membrane</location>
        <topology evidence="1">Multi-pass membrane protein</topology>
    </subcellularLocation>
</comment>
<keyword evidence="5" id="KW-0249">Electron transport</keyword>
<evidence type="ECO:0000256" key="3">
    <source>
        <dbReference type="ARBA" id="ARBA00022475"/>
    </source>
</evidence>